<name>A0A3G5FFZ7_TETHA</name>
<keyword evidence="3" id="KW-1003">Cell membrane</keyword>
<evidence type="ECO:0000256" key="6">
    <source>
        <dbReference type="ARBA" id="ARBA00023136"/>
    </source>
</evidence>
<dbReference type="InterPro" id="IPR010627">
    <property type="entry name" value="Prepilin_pept_A24_N"/>
</dbReference>
<dbReference type="Proteomes" id="UP000280475">
    <property type="component" value="Chromosome"/>
</dbReference>
<evidence type="ECO:0000256" key="2">
    <source>
        <dbReference type="ARBA" id="ARBA00005801"/>
    </source>
</evidence>
<feature type="transmembrane region" description="Helical" evidence="7">
    <location>
        <begin position="66"/>
        <end position="85"/>
    </location>
</feature>
<dbReference type="Pfam" id="PF06750">
    <property type="entry name" value="A24_N_bact"/>
    <property type="match status" value="1"/>
</dbReference>
<evidence type="ECO:0000256" key="1">
    <source>
        <dbReference type="ARBA" id="ARBA00004651"/>
    </source>
</evidence>
<dbReference type="GO" id="GO:0004190">
    <property type="term" value="F:aspartic-type endopeptidase activity"/>
    <property type="evidence" value="ECO:0007669"/>
    <property type="project" value="InterPro"/>
</dbReference>
<reference evidence="10 12" key="1">
    <citation type="journal article" date="2012" name="Int. J. Syst. Evol. Microbiol.">
        <title>Characterization of Tetragenococcus strains from sugar thick juice reveals a novel species, Tetragenococcus osmophilus sp. nov., and divides Tetragenococcus halophilus into two subspecies, T. halophilus subsp. halophilus subsp. nov. and T. halophilus subsp. flandriensis subsp. nov.</title>
        <authorList>
            <person name="Juste A."/>
            <person name="Van Trappen S."/>
            <person name="Verreth C."/>
            <person name="Cleenwerck I."/>
            <person name="De Vos P."/>
            <person name="Lievens B."/>
            <person name="Willems K.A."/>
        </authorList>
    </citation>
    <scope>NUCLEOTIDE SEQUENCE [LARGE SCALE GENOMIC DNA]</scope>
    <source>
        <strain evidence="10 12">LMG 26042</strain>
    </source>
</reference>
<reference evidence="11" key="4">
    <citation type="journal article" date="2021" name="BMC Microbiol.">
        <title>The diversity among the species Tetragenococcus halophilus including new isolates from a lupine seed fermentation.</title>
        <authorList>
            <person name="Link T."/>
            <person name="Vogel R.F."/>
            <person name="Ehrmann M.A."/>
        </authorList>
    </citation>
    <scope>NUCLEOTIDE SEQUENCE</scope>
    <source>
        <strain evidence="11">TMW 2.2257</strain>
    </source>
</reference>
<keyword evidence="4 7" id="KW-0812">Transmembrane</keyword>
<feature type="transmembrane region" description="Helical" evidence="7">
    <location>
        <begin position="97"/>
        <end position="115"/>
    </location>
</feature>
<feature type="domain" description="Prepilin type IV endopeptidase peptidase" evidence="8">
    <location>
        <begin position="100"/>
        <end position="196"/>
    </location>
</feature>
<evidence type="ECO:0000313" key="11">
    <source>
        <dbReference type="EMBL" id="MCO8298934.1"/>
    </source>
</evidence>
<dbReference type="EMBL" id="JACACB010000038">
    <property type="protein sequence ID" value="MCO8298934.1"/>
    <property type="molecule type" value="Genomic_DNA"/>
</dbReference>
<evidence type="ECO:0000256" key="4">
    <source>
        <dbReference type="ARBA" id="ARBA00022692"/>
    </source>
</evidence>
<keyword evidence="5 7" id="KW-1133">Transmembrane helix</keyword>
<dbReference type="PANTHER" id="PTHR30487">
    <property type="entry name" value="TYPE 4 PREPILIN-LIKE PROTEINS LEADER PEPTIDE-PROCESSING ENZYME"/>
    <property type="match status" value="1"/>
</dbReference>
<reference evidence="10" key="2">
    <citation type="submission" date="2018-03" db="EMBL/GenBank/DDBJ databases">
        <authorList>
            <person name="Jeon C.O."/>
        </authorList>
    </citation>
    <scope>NUCLEOTIDE SEQUENCE</scope>
    <source>
        <strain evidence="10">LMG 26042</strain>
    </source>
</reference>
<dbReference type="Pfam" id="PF01478">
    <property type="entry name" value="Peptidase_A24"/>
    <property type="match status" value="1"/>
</dbReference>
<dbReference type="RefSeq" id="WP_082786939.1">
    <property type="nucleotide sequence ID" value="NZ_BSYF01000022.1"/>
</dbReference>
<feature type="transmembrane region" description="Helical" evidence="7">
    <location>
        <begin position="147"/>
        <end position="173"/>
    </location>
</feature>
<evidence type="ECO:0000256" key="3">
    <source>
        <dbReference type="ARBA" id="ARBA00022475"/>
    </source>
</evidence>
<evidence type="ECO:0000313" key="12">
    <source>
        <dbReference type="Proteomes" id="UP000280475"/>
    </source>
</evidence>
<evidence type="ECO:0000256" key="5">
    <source>
        <dbReference type="ARBA" id="ARBA00022989"/>
    </source>
</evidence>
<gene>
    <name evidence="10" type="ORF">C7H83_01545</name>
    <name evidence="11" type="ORF">HXW75_10755</name>
</gene>
<dbReference type="Proteomes" id="UP001057280">
    <property type="component" value="Unassembled WGS sequence"/>
</dbReference>
<evidence type="ECO:0000259" key="9">
    <source>
        <dbReference type="Pfam" id="PF06750"/>
    </source>
</evidence>
<dbReference type="Gene3D" id="1.20.120.1220">
    <property type="match status" value="1"/>
</dbReference>
<dbReference type="InterPro" id="IPR000045">
    <property type="entry name" value="Prepilin_IV_endopep_pep"/>
</dbReference>
<dbReference type="GO" id="GO:0005886">
    <property type="term" value="C:plasma membrane"/>
    <property type="evidence" value="ECO:0007669"/>
    <property type="project" value="UniProtKB-SubCell"/>
</dbReference>
<dbReference type="EMBL" id="CP027768">
    <property type="protein sequence ID" value="AYW49267.1"/>
    <property type="molecule type" value="Genomic_DNA"/>
</dbReference>
<dbReference type="InterPro" id="IPR050882">
    <property type="entry name" value="Prepilin_peptidase/N-MTase"/>
</dbReference>
<organism evidence="10 12">
    <name type="scientific">Tetragenococcus halophilus</name>
    <name type="common">Pediococcus halophilus</name>
    <dbReference type="NCBI Taxonomy" id="51669"/>
    <lineage>
        <taxon>Bacteria</taxon>
        <taxon>Bacillati</taxon>
        <taxon>Bacillota</taxon>
        <taxon>Bacilli</taxon>
        <taxon>Lactobacillales</taxon>
        <taxon>Enterococcaceae</taxon>
        <taxon>Tetragenococcus</taxon>
    </lineage>
</organism>
<evidence type="ECO:0000313" key="10">
    <source>
        <dbReference type="EMBL" id="AYW49267.1"/>
    </source>
</evidence>
<dbReference type="AlphaFoldDB" id="A0A3G5FFZ7"/>
<dbReference type="PANTHER" id="PTHR30487:SF0">
    <property type="entry name" value="PREPILIN LEADER PEPTIDASE_N-METHYLTRANSFERASE-RELATED"/>
    <property type="match status" value="1"/>
</dbReference>
<accession>A0A3G5FFZ7</accession>
<feature type="transmembrane region" description="Helical" evidence="7">
    <location>
        <begin position="122"/>
        <end position="141"/>
    </location>
</feature>
<protein>
    <submittedName>
        <fullName evidence="10">Prepilin peptidase</fullName>
    </submittedName>
</protein>
<sequence>MFYFLLGSCLGSFLCVIAERIPIKQPFIISRSHCVHCKRTLKFWEMIPIFSFLLLNFRCRTCHKKIPITYFVTEILYGLIFVFSFNQSTTLECMITLYWLTIALLLSLTDVYYLIIEPKIFYPTHFILIALLLYSHAHFYWESLLLYLFICIIIALFLRNSMGMGDLLLLLFWIPWLTPLEVSQLLFFASFTALITYCFISITTSHEIKKLKLPFVPFLSLSLFIVHFL</sequence>
<evidence type="ECO:0000259" key="8">
    <source>
        <dbReference type="Pfam" id="PF01478"/>
    </source>
</evidence>
<evidence type="ECO:0000256" key="7">
    <source>
        <dbReference type="SAM" id="Phobius"/>
    </source>
</evidence>
<comment type="subcellular location">
    <subcellularLocation>
        <location evidence="1">Cell membrane</location>
        <topology evidence="1">Multi-pass membrane protein</topology>
    </subcellularLocation>
</comment>
<keyword evidence="6 7" id="KW-0472">Membrane</keyword>
<feature type="transmembrane region" description="Helical" evidence="7">
    <location>
        <begin position="211"/>
        <end position="228"/>
    </location>
</feature>
<proteinExistence type="inferred from homology"/>
<comment type="similarity">
    <text evidence="2">Belongs to the peptidase A24 family.</text>
</comment>
<reference evidence="11" key="3">
    <citation type="submission" date="2020-06" db="EMBL/GenBank/DDBJ databases">
        <authorList>
            <person name="Link T."/>
            <person name="Ehrmann M."/>
        </authorList>
    </citation>
    <scope>NUCLEOTIDE SEQUENCE</scope>
    <source>
        <strain evidence="11">TMW 2.2257</strain>
    </source>
</reference>
<dbReference type="GO" id="GO:0006465">
    <property type="term" value="P:signal peptide processing"/>
    <property type="evidence" value="ECO:0007669"/>
    <property type="project" value="TreeGrafter"/>
</dbReference>
<feature type="transmembrane region" description="Helical" evidence="7">
    <location>
        <begin position="185"/>
        <end position="205"/>
    </location>
</feature>
<feature type="domain" description="Prepilin peptidase A24 N-terminal" evidence="9">
    <location>
        <begin position="5"/>
        <end position="85"/>
    </location>
</feature>